<sequence>MSVFEKVTIRDASYLVDQASGKNVLHVESPHALTQAVGYAKFKAQPFERVFLRGQSKLYDGLSPTLYRGIKSDAAQTNRHAALNSTLELFRANCRIFEGFPDYAHEPLLQHYGIHTTWIDVVDNVWVALWFASHQAFSVGKHKEFLHFDQRKVTEDSYCYIILLSANDDRRGKPRRGMLLSRKTELIDLRVTVPSIFLRPHSQHGMLFRAKGEQGGRIMDYSEAIIGVIRFNLSDAFKWLGSGSMVGVRSLFPPPYFDTGYGMLLSVPHSDFTVGAIHHVGA</sequence>
<name>A0A238UKW0_9RHOB</name>
<dbReference type="EMBL" id="SIRL01000001">
    <property type="protein sequence ID" value="TBN53187.1"/>
    <property type="molecule type" value="Genomic_DNA"/>
</dbReference>
<reference evidence="3 5" key="3">
    <citation type="submission" date="2019-02" db="EMBL/GenBank/DDBJ databases">
        <authorList>
            <person name="Zhang G."/>
        </authorList>
    </citation>
    <scope>NUCLEOTIDE SEQUENCE [LARGE SCALE GENOMIC DNA]</scope>
    <source>
        <strain evidence="3 5">CMB17</strain>
    </source>
</reference>
<organism evidence="2 4">
    <name type="scientific">Paracoccus sediminis</name>
    <dbReference type="NCBI Taxonomy" id="1214787"/>
    <lineage>
        <taxon>Bacteria</taxon>
        <taxon>Pseudomonadati</taxon>
        <taxon>Pseudomonadota</taxon>
        <taxon>Alphaproteobacteria</taxon>
        <taxon>Rhodobacterales</taxon>
        <taxon>Paracoccaceae</taxon>
        <taxon>Paracoccus</taxon>
    </lineage>
</organism>
<dbReference type="OrthoDB" id="9816036at2"/>
<feature type="domain" description="FRG" evidence="1">
    <location>
        <begin position="46"/>
        <end position="137"/>
    </location>
</feature>
<evidence type="ECO:0000313" key="5">
    <source>
        <dbReference type="Proteomes" id="UP000292859"/>
    </source>
</evidence>
<protein>
    <submittedName>
        <fullName evidence="2">FRG domain-containing protein</fullName>
    </submittedName>
</protein>
<dbReference type="Pfam" id="PF08867">
    <property type="entry name" value="FRG"/>
    <property type="match status" value="1"/>
</dbReference>
<dbReference type="RefSeq" id="WP_131023301.1">
    <property type="nucleotide sequence ID" value="NZ_FZNM01000001.1"/>
</dbReference>
<evidence type="ECO:0000259" key="1">
    <source>
        <dbReference type="SMART" id="SM00901"/>
    </source>
</evidence>
<evidence type="ECO:0000313" key="4">
    <source>
        <dbReference type="Proteomes" id="UP000198409"/>
    </source>
</evidence>
<dbReference type="Proteomes" id="UP000198409">
    <property type="component" value="Unassembled WGS sequence"/>
</dbReference>
<gene>
    <name evidence="3" type="ORF">EYF88_03045</name>
    <name evidence="2" type="ORF">SAMN06265378_10116</name>
</gene>
<dbReference type="EMBL" id="FZNM01000001">
    <property type="protein sequence ID" value="SNR22651.1"/>
    <property type="molecule type" value="Genomic_DNA"/>
</dbReference>
<dbReference type="Proteomes" id="UP000292859">
    <property type="component" value="Unassembled WGS sequence"/>
</dbReference>
<reference evidence="4" key="1">
    <citation type="submission" date="2017-06" db="EMBL/GenBank/DDBJ databases">
        <authorList>
            <person name="Varghese N."/>
            <person name="Submissions S."/>
        </authorList>
    </citation>
    <scope>NUCLEOTIDE SEQUENCE [LARGE SCALE GENOMIC DNA]</scope>
    <source>
        <strain evidence="4">DSM 26170</strain>
    </source>
</reference>
<keyword evidence="5" id="KW-1185">Reference proteome</keyword>
<dbReference type="AlphaFoldDB" id="A0A238UKW0"/>
<reference evidence="2" key="2">
    <citation type="submission" date="2017-06" db="EMBL/GenBank/DDBJ databases">
        <authorList>
            <person name="Kim H.J."/>
            <person name="Triplett B.A."/>
        </authorList>
    </citation>
    <scope>NUCLEOTIDE SEQUENCE [LARGE SCALE GENOMIC DNA]</scope>
    <source>
        <strain evidence="2">DSM 26170</strain>
    </source>
</reference>
<accession>A0A238UKW0</accession>
<proteinExistence type="predicted"/>
<dbReference type="InterPro" id="IPR014966">
    <property type="entry name" value="FRG-dom"/>
</dbReference>
<evidence type="ECO:0000313" key="3">
    <source>
        <dbReference type="EMBL" id="TBN53187.1"/>
    </source>
</evidence>
<evidence type="ECO:0000313" key="2">
    <source>
        <dbReference type="EMBL" id="SNR22651.1"/>
    </source>
</evidence>
<dbReference type="SMART" id="SM00901">
    <property type="entry name" value="FRG"/>
    <property type="match status" value="1"/>
</dbReference>